<feature type="transmembrane region" description="Helical" evidence="7">
    <location>
        <begin position="276"/>
        <end position="298"/>
    </location>
</feature>
<dbReference type="OrthoDB" id="3212470at2"/>
<reference evidence="9" key="1">
    <citation type="submission" date="2016-07" db="EMBL/GenBank/DDBJ databases">
        <title>Sequence Frankia sp. strain CcI1.17.</title>
        <authorList>
            <person name="Ghodhbane-Gtari F."/>
            <person name="Swanson E."/>
            <person name="Gueddou A."/>
            <person name="Morris K."/>
            <person name="Hezbri K."/>
            <person name="Ktari A."/>
            <person name="Nouioui I."/>
            <person name="Abebe-Akele F."/>
            <person name="Simpson S."/>
            <person name="Thomas K."/>
            <person name="Gtari M."/>
            <person name="Tisa L.S."/>
            <person name="Hurst S."/>
        </authorList>
    </citation>
    <scope>NUCLEOTIDE SEQUENCE [LARGE SCALE GENOMIC DNA]</scope>
    <source>
        <strain evidence="9">Cc1.17</strain>
    </source>
</reference>
<feature type="region of interest" description="Disordered" evidence="6">
    <location>
        <begin position="439"/>
        <end position="507"/>
    </location>
</feature>
<dbReference type="AlphaFoldDB" id="A0A1S1QV11"/>
<feature type="compositionally biased region" description="Gly residues" evidence="6">
    <location>
        <begin position="494"/>
        <end position="507"/>
    </location>
</feature>
<evidence type="ECO:0000256" key="7">
    <source>
        <dbReference type="SAM" id="Phobius"/>
    </source>
</evidence>
<keyword evidence="4 7" id="KW-1133">Transmembrane helix</keyword>
<feature type="transmembrane region" description="Helical" evidence="7">
    <location>
        <begin position="48"/>
        <end position="71"/>
    </location>
</feature>
<dbReference type="RefSeq" id="WP_071084599.1">
    <property type="nucleotide sequence ID" value="NZ_MBLM01000114.1"/>
</dbReference>
<feature type="transmembrane region" description="Helical" evidence="7">
    <location>
        <begin position="310"/>
        <end position="335"/>
    </location>
</feature>
<feature type="transmembrane region" description="Helical" evidence="7">
    <location>
        <begin position="384"/>
        <end position="404"/>
    </location>
</feature>
<feature type="compositionally biased region" description="Low complexity" evidence="6">
    <location>
        <begin position="471"/>
        <end position="481"/>
    </location>
</feature>
<organism evidence="8 9">
    <name type="scientific">Parafrankia colletiae</name>
    <dbReference type="NCBI Taxonomy" id="573497"/>
    <lineage>
        <taxon>Bacteria</taxon>
        <taxon>Bacillati</taxon>
        <taxon>Actinomycetota</taxon>
        <taxon>Actinomycetes</taxon>
        <taxon>Frankiales</taxon>
        <taxon>Frankiaceae</taxon>
        <taxon>Parafrankia</taxon>
    </lineage>
</organism>
<dbReference type="InterPro" id="IPR050833">
    <property type="entry name" value="Poly_Biosynth_Transport"/>
</dbReference>
<evidence type="ECO:0000256" key="3">
    <source>
        <dbReference type="ARBA" id="ARBA00022692"/>
    </source>
</evidence>
<evidence type="ECO:0000256" key="6">
    <source>
        <dbReference type="SAM" id="MobiDB-lite"/>
    </source>
</evidence>
<feature type="transmembrane region" description="Helical" evidence="7">
    <location>
        <begin position="410"/>
        <end position="431"/>
    </location>
</feature>
<evidence type="ECO:0000313" key="8">
    <source>
        <dbReference type="EMBL" id="OHV36892.1"/>
    </source>
</evidence>
<keyword evidence="3 7" id="KW-0812">Transmembrane</keyword>
<dbReference type="GO" id="GO:0005886">
    <property type="term" value="C:plasma membrane"/>
    <property type="evidence" value="ECO:0007669"/>
    <property type="project" value="UniProtKB-SubCell"/>
</dbReference>
<proteinExistence type="predicted"/>
<sequence length="507" mass="50310">MVTRARATIAGLVAGPAALAVAGAAANGLNLVMNLVLARVLDPSAYGAVVVQVSIFMVLSVGGNALLIAVVQKETAADGDSRREQWAWIRRLRRRCLVGVLIAAVVAMVVCRPAAMLLSYAHPLAVAEAVIGAAVWTLLCVERGVLQARGAYQRLAANFIVEAAIRVSLIVVFVVAGLGVNGAGLGLVLGTALATDHARKGLAKVPRALPVSRRAASTATLASTGPLTIRQAQVVRRAGLLASTWVALGALIPLALLQNMDVVIVGWLNHDGAGEYAAIATACKVPVFIGLAVANFLLPEAARRRAEGHGAAAALGVALALVVAPGLALAAAGAVAAEPLLSLVFGSELAGASSALSILALGMTCLAVTLMFATYLLGAAQQRVVVVLAVCACGSAAAIGGAGGDAMRTAVMVLASQAVTAVALGVVVYLVHRADARGSAPATGTPAPSPTPAAAGTVPPSATGRPASPPAVGRAQAAGARDGAGGTRPEQAPPGGGAGGVRPAGVW</sequence>
<evidence type="ECO:0000256" key="2">
    <source>
        <dbReference type="ARBA" id="ARBA00022475"/>
    </source>
</evidence>
<comment type="subcellular location">
    <subcellularLocation>
        <location evidence="1">Cell membrane</location>
        <topology evidence="1">Multi-pass membrane protein</topology>
    </subcellularLocation>
</comment>
<accession>A0A1S1QV11</accession>
<feature type="transmembrane region" description="Helical" evidence="7">
    <location>
        <begin position="169"/>
        <end position="194"/>
    </location>
</feature>
<keyword evidence="9" id="KW-1185">Reference proteome</keyword>
<evidence type="ECO:0000256" key="5">
    <source>
        <dbReference type="ARBA" id="ARBA00023136"/>
    </source>
</evidence>
<dbReference type="PANTHER" id="PTHR30250:SF11">
    <property type="entry name" value="O-ANTIGEN TRANSPORTER-RELATED"/>
    <property type="match status" value="1"/>
</dbReference>
<gene>
    <name evidence="8" type="ORF">CC117_17125</name>
</gene>
<evidence type="ECO:0000256" key="4">
    <source>
        <dbReference type="ARBA" id="ARBA00022989"/>
    </source>
</evidence>
<feature type="transmembrane region" description="Helical" evidence="7">
    <location>
        <begin position="92"/>
        <end position="115"/>
    </location>
</feature>
<feature type="compositionally biased region" description="Low complexity" evidence="6">
    <location>
        <begin position="439"/>
        <end position="464"/>
    </location>
</feature>
<comment type="caution">
    <text evidence="8">The sequence shown here is derived from an EMBL/GenBank/DDBJ whole genome shotgun (WGS) entry which is preliminary data.</text>
</comment>
<dbReference type="PANTHER" id="PTHR30250">
    <property type="entry name" value="PST FAMILY PREDICTED COLANIC ACID TRANSPORTER"/>
    <property type="match status" value="1"/>
</dbReference>
<evidence type="ECO:0000256" key="1">
    <source>
        <dbReference type="ARBA" id="ARBA00004651"/>
    </source>
</evidence>
<name>A0A1S1QV11_9ACTN</name>
<evidence type="ECO:0000313" key="9">
    <source>
        <dbReference type="Proteomes" id="UP000179627"/>
    </source>
</evidence>
<protein>
    <submittedName>
        <fullName evidence="8">Polysaccharide biosynthesis protein</fullName>
    </submittedName>
</protein>
<dbReference type="EMBL" id="MBLM01000114">
    <property type="protein sequence ID" value="OHV36892.1"/>
    <property type="molecule type" value="Genomic_DNA"/>
</dbReference>
<feature type="transmembrane region" description="Helical" evidence="7">
    <location>
        <begin position="355"/>
        <end position="377"/>
    </location>
</feature>
<keyword evidence="2" id="KW-1003">Cell membrane</keyword>
<keyword evidence="5 7" id="KW-0472">Membrane</keyword>
<dbReference type="Proteomes" id="UP000179627">
    <property type="component" value="Unassembled WGS sequence"/>
</dbReference>